<gene>
    <name evidence="2" type="ORF">g.15688</name>
</gene>
<protein>
    <submittedName>
        <fullName evidence="2">Uncharacterized protein</fullName>
    </submittedName>
</protein>
<organism evidence="2">
    <name type="scientific">Cuerna arida</name>
    <dbReference type="NCBI Taxonomy" id="1464854"/>
    <lineage>
        <taxon>Eukaryota</taxon>
        <taxon>Metazoa</taxon>
        <taxon>Ecdysozoa</taxon>
        <taxon>Arthropoda</taxon>
        <taxon>Hexapoda</taxon>
        <taxon>Insecta</taxon>
        <taxon>Pterygota</taxon>
        <taxon>Neoptera</taxon>
        <taxon>Paraneoptera</taxon>
        <taxon>Hemiptera</taxon>
        <taxon>Auchenorrhyncha</taxon>
        <taxon>Membracoidea</taxon>
        <taxon>Cicadellidae</taxon>
        <taxon>Cicadellinae</taxon>
        <taxon>Proconiini</taxon>
        <taxon>Cuerna</taxon>
    </lineage>
</organism>
<evidence type="ECO:0000256" key="1">
    <source>
        <dbReference type="SAM" id="SignalP"/>
    </source>
</evidence>
<name>A0A1B6GUK3_9HEMI</name>
<feature type="non-terminal residue" evidence="2">
    <location>
        <position position="1"/>
    </location>
</feature>
<feature type="chain" id="PRO_5008583936" evidence="1">
    <location>
        <begin position="25"/>
        <end position="119"/>
    </location>
</feature>
<sequence length="119" mass="13390">ANKFLASTIPIASKLLVILKLLGAKSYLHMYEEVENTGTKSGLLNTKVNHAQKLFEGTVFKTTALGTNVHPALSFWRQNILKKFLEQSHIYVLGDTNLNFSSEYVKCNNLNSRICIINF</sequence>
<reference evidence="2" key="1">
    <citation type="submission" date="2015-11" db="EMBL/GenBank/DDBJ databases">
        <title>De novo transcriptome assembly of four potential Pierce s Disease insect vectors from Arizona vineyards.</title>
        <authorList>
            <person name="Tassone E.E."/>
        </authorList>
    </citation>
    <scope>NUCLEOTIDE SEQUENCE</scope>
</reference>
<accession>A0A1B6GUK3</accession>
<feature type="signal peptide" evidence="1">
    <location>
        <begin position="1"/>
        <end position="24"/>
    </location>
</feature>
<evidence type="ECO:0000313" key="2">
    <source>
        <dbReference type="EMBL" id="JAS66065.1"/>
    </source>
</evidence>
<keyword evidence="1" id="KW-0732">Signal</keyword>
<dbReference type="EMBL" id="GECZ01003704">
    <property type="protein sequence ID" value="JAS66065.1"/>
    <property type="molecule type" value="Transcribed_RNA"/>
</dbReference>
<dbReference type="AlphaFoldDB" id="A0A1B6GUK3"/>
<proteinExistence type="predicted"/>